<comment type="similarity">
    <text evidence="12">Belongs to the pannexin family.</text>
</comment>
<dbReference type="GO" id="GO:0005921">
    <property type="term" value="C:gap junction"/>
    <property type="evidence" value="ECO:0007669"/>
    <property type="project" value="UniProtKB-SubCell"/>
</dbReference>
<dbReference type="PANTHER" id="PTHR11893">
    <property type="entry name" value="INNEXIN"/>
    <property type="match status" value="1"/>
</dbReference>
<evidence type="ECO:0000256" key="6">
    <source>
        <dbReference type="ARBA" id="ARBA00022868"/>
    </source>
</evidence>
<evidence type="ECO:0000256" key="1">
    <source>
        <dbReference type="ARBA" id="ARBA00004610"/>
    </source>
</evidence>
<dbReference type="PANTHER" id="PTHR11893:SF41">
    <property type="entry name" value="INNEXIN INX2"/>
    <property type="match status" value="1"/>
</dbReference>
<evidence type="ECO:0000256" key="2">
    <source>
        <dbReference type="ARBA" id="ARBA00004651"/>
    </source>
</evidence>
<comment type="caution">
    <text evidence="13">The sequence shown here is derived from an EMBL/GenBank/DDBJ whole genome shotgun (WGS) entry which is preliminary data.</text>
</comment>
<dbReference type="EMBL" id="JACSDZ010000004">
    <property type="protein sequence ID" value="KAF7406363.1"/>
    <property type="molecule type" value="Genomic_DNA"/>
</dbReference>
<keyword evidence="11 12" id="KW-0407">Ion channel</keyword>
<keyword evidence="7" id="KW-0965">Cell junction</keyword>
<keyword evidence="4" id="KW-1003">Cell membrane</keyword>
<evidence type="ECO:0000256" key="10">
    <source>
        <dbReference type="ARBA" id="ARBA00023136"/>
    </source>
</evidence>
<dbReference type="PROSITE" id="PS51013">
    <property type="entry name" value="PANNEXIN"/>
    <property type="match status" value="1"/>
</dbReference>
<protein>
    <recommendedName>
        <fullName evidence="12">Innexin</fullName>
    </recommendedName>
</protein>
<keyword evidence="10 12" id="KW-0472">Membrane</keyword>
<evidence type="ECO:0000256" key="12">
    <source>
        <dbReference type="RuleBase" id="RU010713"/>
    </source>
</evidence>
<evidence type="ECO:0000256" key="8">
    <source>
        <dbReference type="ARBA" id="ARBA00022989"/>
    </source>
</evidence>
<dbReference type="GO" id="GO:0007602">
    <property type="term" value="P:phototransduction"/>
    <property type="evidence" value="ECO:0007669"/>
    <property type="project" value="TreeGrafter"/>
</dbReference>
<dbReference type="InterPro" id="IPR000990">
    <property type="entry name" value="Innexin"/>
</dbReference>
<sequence>MLELFSPIKCLLQEERIRIDNVVFRLHSRATVLLFLVCATLVTAKQFIGEPISCISDHSIDRTTLNAYCWIYSTFTVARHLKGIPGRTVASPGIGNASQDDELYYHRYYQWVCFILGLQAILFYVPRALWGIWERDTVALLARDLSTSFLDRDAWTENRKRQLVDYFIEGDLRMTHNFYALRYFLCEVFNFLNTIGQLYLLDLFFEGEFRHYGVAVLAFSKEKQYSDKIDPMTRLFPKVTKCTMHTFGSAGSTQIHDALCVLSLNVMNEKVFFFIWFWLIFLTILGFFALFYRIIVFSQARVRVYLLRASMRTLAHAKANTIVRVLTFGDCFLLHRLAQNVSPIIYRELIDELAISLSTKHFKGLV</sequence>
<keyword evidence="9 12" id="KW-0406">Ion transport</keyword>
<keyword evidence="8 12" id="KW-1133">Transmembrane helix</keyword>
<evidence type="ECO:0000256" key="11">
    <source>
        <dbReference type="ARBA" id="ARBA00023303"/>
    </source>
</evidence>
<keyword evidence="3 12" id="KW-0813">Transport</keyword>
<keyword evidence="14" id="KW-1185">Reference proteome</keyword>
<keyword evidence="6" id="KW-0303">Gap junction</keyword>
<gene>
    <name evidence="12" type="primary">inx</name>
    <name evidence="13" type="ORF">HZH68_005732</name>
</gene>
<feature type="transmembrane region" description="Helical" evidence="12">
    <location>
        <begin position="271"/>
        <end position="295"/>
    </location>
</feature>
<reference evidence="13" key="1">
    <citation type="journal article" date="2020" name="G3 (Bethesda)">
        <title>High-Quality Assemblies for Three Invasive Social Wasps from the &lt;i&gt;Vespula&lt;/i&gt; Genus.</title>
        <authorList>
            <person name="Harrop T.W.R."/>
            <person name="Guhlin J."/>
            <person name="McLaughlin G.M."/>
            <person name="Permina E."/>
            <person name="Stockwell P."/>
            <person name="Gilligan J."/>
            <person name="Le Lec M.F."/>
            <person name="Gruber M.A.M."/>
            <person name="Quinn O."/>
            <person name="Lovegrove M."/>
            <person name="Duncan E.J."/>
            <person name="Remnant E.J."/>
            <person name="Van Eeckhoven J."/>
            <person name="Graham B."/>
            <person name="Knapp R.A."/>
            <person name="Langford K.W."/>
            <person name="Kronenberg Z."/>
            <person name="Press M.O."/>
            <person name="Eacker S.M."/>
            <person name="Wilson-Rankin E.E."/>
            <person name="Purcell J."/>
            <person name="Lester P.J."/>
            <person name="Dearden P.K."/>
        </authorList>
    </citation>
    <scope>NUCLEOTIDE SEQUENCE</scope>
    <source>
        <strain evidence="13">Linc-1</strain>
    </source>
</reference>
<keyword evidence="5 12" id="KW-0812">Transmembrane</keyword>
<dbReference type="AlphaFoldDB" id="A0A834KGP5"/>
<evidence type="ECO:0000313" key="14">
    <source>
        <dbReference type="Proteomes" id="UP000617340"/>
    </source>
</evidence>
<evidence type="ECO:0000313" key="13">
    <source>
        <dbReference type="EMBL" id="KAF7406363.1"/>
    </source>
</evidence>
<feature type="transmembrane region" description="Helical" evidence="12">
    <location>
        <begin position="108"/>
        <end position="125"/>
    </location>
</feature>
<evidence type="ECO:0000256" key="9">
    <source>
        <dbReference type="ARBA" id="ARBA00023065"/>
    </source>
</evidence>
<dbReference type="PRINTS" id="PR01262">
    <property type="entry name" value="INNEXIN"/>
</dbReference>
<dbReference type="Proteomes" id="UP000617340">
    <property type="component" value="Unassembled WGS sequence"/>
</dbReference>
<organism evidence="13 14">
    <name type="scientific">Vespula germanica</name>
    <name type="common">German yellow jacket</name>
    <name type="synonym">Paravespula germanica</name>
    <dbReference type="NCBI Taxonomy" id="30212"/>
    <lineage>
        <taxon>Eukaryota</taxon>
        <taxon>Metazoa</taxon>
        <taxon>Ecdysozoa</taxon>
        <taxon>Arthropoda</taxon>
        <taxon>Hexapoda</taxon>
        <taxon>Insecta</taxon>
        <taxon>Pterygota</taxon>
        <taxon>Neoptera</taxon>
        <taxon>Endopterygota</taxon>
        <taxon>Hymenoptera</taxon>
        <taxon>Apocrita</taxon>
        <taxon>Aculeata</taxon>
        <taxon>Vespoidea</taxon>
        <taxon>Vespidae</taxon>
        <taxon>Vespinae</taxon>
        <taxon>Vespula</taxon>
    </lineage>
</organism>
<name>A0A834KGP5_VESGE</name>
<feature type="transmembrane region" description="Helical" evidence="12">
    <location>
        <begin position="26"/>
        <end position="48"/>
    </location>
</feature>
<evidence type="ECO:0000256" key="7">
    <source>
        <dbReference type="ARBA" id="ARBA00022949"/>
    </source>
</evidence>
<accession>A0A834KGP5</accession>
<dbReference type="GO" id="GO:0005243">
    <property type="term" value="F:gap junction channel activity"/>
    <property type="evidence" value="ECO:0007669"/>
    <property type="project" value="TreeGrafter"/>
</dbReference>
<proteinExistence type="inferred from homology"/>
<dbReference type="GO" id="GO:0034220">
    <property type="term" value="P:monoatomic ion transmembrane transport"/>
    <property type="evidence" value="ECO:0007669"/>
    <property type="project" value="UniProtKB-KW"/>
</dbReference>
<evidence type="ECO:0000256" key="4">
    <source>
        <dbReference type="ARBA" id="ARBA00022475"/>
    </source>
</evidence>
<evidence type="ECO:0000256" key="3">
    <source>
        <dbReference type="ARBA" id="ARBA00022448"/>
    </source>
</evidence>
<dbReference type="GO" id="GO:0005886">
    <property type="term" value="C:plasma membrane"/>
    <property type="evidence" value="ECO:0007669"/>
    <property type="project" value="UniProtKB-SubCell"/>
</dbReference>
<comment type="subcellular location">
    <subcellularLocation>
        <location evidence="1">Cell junction</location>
        <location evidence="1">Gap junction</location>
    </subcellularLocation>
    <subcellularLocation>
        <location evidence="2 12">Cell membrane</location>
        <topology evidence="2 12">Multi-pass membrane protein</topology>
    </subcellularLocation>
</comment>
<evidence type="ECO:0000256" key="5">
    <source>
        <dbReference type="ARBA" id="ARBA00022692"/>
    </source>
</evidence>
<comment type="function">
    <text evidence="12">Structural component of the gap junctions.</text>
</comment>
<feature type="transmembrane region" description="Helical" evidence="12">
    <location>
        <begin position="180"/>
        <end position="200"/>
    </location>
</feature>
<dbReference type="Pfam" id="PF00876">
    <property type="entry name" value="Innexin"/>
    <property type="match status" value="1"/>
</dbReference>